<reference evidence="1 2" key="1">
    <citation type="journal article" date="2014" name="Nature">
        <title>The genome of Eucalyptus grandis.</title>
        <authorList>
            <person name="Myburg A.A."/>
            <person name="Grattapaglia D."/>
            <person name="Tuskan G.A."/>
            <person name="Hellsten U."/>
            <person name="Hayes R.D."/>
            <person name="Grimwood J."/>
            <person name="Jenkins J."/>
            <person name="Lindquist E."/>
            <person name="Tice H."/>
            <person name="Bauer D."/>
            <person name="Goodstein D.M."/>
            <person name="Dubchak I."/>
            <person name="Poliakov A."/>
            <person name="Mizrachi E."/>
            <person name="Kullan A.R."/>
            <person name="Hussey S.G."/>
            <person name="Pinard D."/>
            <person name="van der Merwe K."/>
            <person name="Singh P."/>
            <person name="van Jaarsveld I."/>
            <person name="Silva-Junior O.B."/>
            <person name="Togawa R.C."/>
            <person name="Pappas M.R."/>
            <person name="Faria D.A."/>
            <person name="Sansaloni C.P."/>
            <person name="Petroli C.D."/>
            <person name="Yang X."/>
            <person name="Ranjan P."/>
            <person name="Tschaplinski T.J."/>
            <person name="Ye C.Y."/>
            <person name="Li T."/>
            <person name="Sterck L."/>
            <person name="Vanneste K."/>
            <person name="Murat F."/>
            <person name="Soler M."/>
            <person name="Clemente H.S."/>
            <person name="Saidi N."/>
            <person name="Cassan-Wang H."/>
            <person name="Dunand C."/>
            <person name="Hefer C.A."/>
            <person name="Bornberg-Bauer E."/>
            <person name="Kersting A.R."/>
            <person name="Vining K."/>
            <person name="Amarasinghe V."/>
            <person name="Ranik M."/>
            <person name="Naithani S."/>
            <person name="Elser J."/>
            <person name="Boyd A.E."/>
            <person name="Liston A."/>
            <person name="Spatafora J.W."/>
            <person name="Dharmwardhana P."/>
            <person name="Raja R."/>
            <person name="Sullivan C."/>
            <person name="Romanel E."/>
            <person name="Alves-Ferreira M."/>
            <person name="Kulheim C."/>
            <person name="Foley W."/>
            <person name="Carocha V."/>
            <person name="Paiva J."/>
            <person name="Kudrna D."/>
            <person name="Brommonschenkel S.H."/>
            <person name="Pasquali G."/>
            <person name="Byrne M."/>
            <person name="Rigault P."/>
            <person name="Tibbits J."/>
            <person name="Spokevicius A."/>
            <person name="Jones R.C."/>
            <person name="Steane D.A."/>
            <person name="Vaillancourt R.E."/>
            <person name="Potts B.M."/>
            <person name="Joubert F."/>
            <person name="Barry K."/>
            <person name="Pappas G.J."/>
            <person name="Strauss S.H."/>
            <person name="Jaiswal P."/>
            <person name="Grima-Pettenati J."/>
            <person name="Salse J."/>
            <person name="Van de Peer Y."/>
            <person name="Rokhsar D.S."/>
            <person name="Schmutz J."/>
        </authorList>
    </citation>
    <scope>NUCLEOTIDE SEQUENCE [LARGE SCALE GENOMIC DNA]</scope>
    <source>
        <strain evidence="2">cv. BRASUZ1</strain>
        <tissue evidence="1">Leaf extractions</tissue>
    </source>
</reference>
<name>A0ACC3LG41_EUCGR</name>
<protein>
    <submittedName>
        <fullName evidence="1">Uncharacterized protein</fullName>
    </submittedName>
</protein>
<dbReference type="EMBL" id="CM064437">
    <property type="protein sequence ID" value="KAK3437834.1"/>
    <property type="molecule type" value="Genomic_DNA"/>
</dbReference>
<organism evidence="1 2">
    <name type="scientific">Eucalyptus grandis</name>
    <name type="common">Flooded gum</name>
    <dbReference type="NCBI Taxonomy" id="71139"/>
    <lineage>
        <taxon>Eukaryota</taxon>
        <taxon>Viridiplantae</taxon>
        <taxon>Streptophyta</taxon>
        <taxon>Embryophyta</taxon>
        <taxon>Tracheophyta</taxon>
        <taxon>Spermatophyta</taxon>
        <taxon>Magnoliopsida</taxon>
        <taxon>eudicotyledons</taxon>
        <taxon>Gunneridae</taxon>
        <taxon>Pentapetalae</taxon>
        <taxon>rosids</taxon>
        <taxon>malvids</taxon>
        <taxon>Myrtales</taxon>
        <taxon>Myrtaceae</taxon>
        <taxon>Myrtoideae</taxon>
        <taxon>Eucalypteae</taxon>
        <taxon>Eucalyptus</taxon>
    </lineage>
</organism>
<gene>
    <name evidence="1" type="ORF">EUGRSUZ_C01205</name>
</gene>
<sequence>MKSFDLILSIVSTEWPASKDLWDAWGIQGLVTMSLACQIILTIFGSCRRYKTSIIMKDVIHIAYLLSSYFVIIALGKLTDVQINKPDRPDFITELKGVLAPLLLMQLGNPDSITAYSVEDDRLSIRQTLKLFVRAVYVFFILIQCWDSSSPFPFLYVFLFAAGIMRSALTVWALMSVFWKRLNVSAKDIFDEEVVGKLFNKLDRSRCSIEHQIILKAYYRFACLKPHFANWLYHPGSLAKSQLIVDRNLAFITAEVELAFMYDVLYTKQPILYEPLGLICRFTSFLCLVSALCRFAIAFKSAFLIDMYITYTYALLIGVTALEGYQIVLQPFSAWAIVAMSNPERNRPGGARLLNFLAKRYMKQKRWSNSVGQLDLVDHRLYHHEWSCSIGRFLKHLRKIEVTLRKLEVTWRRYRIHFHLKIPSYLKELLVENIEKFDKIRDKKPFMERGNWTLEAAELSSNVEWTQEALKVLKRNISKTFDKSIIVWHMATNICLHSEFDDSPDCKGSKLLSNYMMYLLALRPYTLSSATTDITLEHACTILKPFLRYRDRNEALGTLSSTETVLEAIPYQKGTIITRKWHVLLEVQELAATLKGKKNKWQIISSIWVEMLCHAAYTCPVYHHTKLLRRGGELITHVWLLLMHNTDNALKCISLLIWVLRRWSWKTKVSKSEEEEYGGLVDMSY</sequence>
<feature type="non-terminal residue" evidence="1">
    <location>
        <position position="685"/>
    </location>
</feature>
<dbReference type="Proteomes" id="UP000030711">
    <property type="component" value="Chromosome 3"/>
</dbReference>
<keyword evidence="2" id="KW-1185">Reference proteome</keyword>
<comment type="caution">
    <text evidence="1">The sequence shown here is derived from an EMBL/GenBank/DDBJ whole genome shotgun (WGS) entry which is preliminary data.</text>
</comment>
<evidence type="ECO:0000313" key="1">
    <source>
        <dbReference type="EMBL" id="KAK3437834.1"/>
    </source>
</evidence>
<proteinExistence type="predicted"/>
<evidence type="ECO:0000313" key="2">
    <source>
        <dbReference type="Proteomes" id="UP000030711"/>
    </source>
</evidence>
<accession>A0ACC3LG41</accession>